<sequence length="281" mass="31840">MGGSSSRQQPQYNPPPPPDSIMGRLYSQSQPQALFSYHQDAYAPHHYEVPSTTTAQVIPVRWDATINKGSIKLVSNDYKPNFYHLEFEYDSEFQCLINIYFFADEQIGPAGVQYIVNTSKYPQPLFLNLPPAQSQKCSQATIDISKYSPDELFFRNSNSYPIVIEIIPRYPPETSRPPQALTTYLSFERKGRNLGVFPIRQKLTLAGQTYELMEIYGFSEKQGADNSNCVICLSEKNDTTVIPCRHACLCQYCAEMLKNQGRNSCPICRGPISSFVTIKLD</sequence>
<keyword evidence="6" id="KW-0833">Ubl conjugation pathway</keyword>
<dbReference type="SUPFAM" id="SSF57850">
    <property type="entry name" value="RING/U-box"/>
    <property type="match status" value="1"/>
</dbReference>
<evidence type="ECO:0000259" key="10">
    <source>
        <dbReference type="PROSITE" id="PS50089"/>
    </source>
</evidence>
<keyword evidence="12" id="KW-1185">Reference proteome</keyword>
<organism evidence="11 12">
    <name type="scientific">Blepharisma stoltei</name>
    <dbReference type="NCBI Taxonomy" id="1481888"/>
    <lineage>
        <taxon>Eukaryota</taxon>
        <taxon>Sar</taxon>
        <taxon>Alveolata</taxon>
        <taxon>Ciliophora</taxon>
        <taxon>Postciliodesmatophora</taxon>
        <taxon>Heterotrichea</taxon>
        <taxon>Heterotrichida</taxon>
        <taxon>Blepharismidae</taxon>
        <taxon>Blepharisma</taxon>
    </lineage>
</organism>
<evidence type="ECO:0000256" key="4">
    <source>
        <dbReference type="ARBA" id="ARBA00022723"/>
    </source>
</evidence>
<keyword evidence="3" id="KW-0808">Transferase</keyword>
<protein>
    <recommendedName>
        <fullName evidence="2">RING-type E3 ubiquitin transferase</fullName>
        <ecNumber evidence="2">2.3.2.27</ecNumber>
    </recommendedName>
</protein>
<feature type="region of interest" description="Disordered" evidence="9">
    <location>
        <begin position="1"/>
        <end position="21"/>
    </location>
</feature>
<dbReference type="GO" id="GO:0016567">
    <property type="term" value="P:protein ubiquitination"/>
    <property type="evidence" value="ECO:0007669"/>
    <property type="project" value="TreeGrafter"/>
</dbReference>
<proteinExistence type="predicted"/>
<feature type="domain" description="RING-type" evidence="10">
    <location>
        <begin position="229"/>
        <end position="269"/>
    </location>
</feature>
<keyword evidence="5 8" id="KW-0863">Zinc-finger</keyword>
<dbReference type="Pfam" id="PF26192">
    <property type="entry name" value="RNF157-like_N"/>
    <property type="match status" value="1"/>
</dbReference>
<dbReference type="InterPro" id="IPR013083">
    <property type="entry name" value="Znf_RING/FYVE/PHD"/>
</dbReference>
<dbReference type="PANTHER" id="PTHR22996">
    <property type="entry name" value="MAHOGUNIN"/>
    <property type="match status" value="1"/>
</dbReference>
<evidence type="ECO:0000256" key="1">
    <source>
        <dbReference type="ARBA" id="ARBA00000900"/>
    </source>
</evidence>
<evidence type="ECO:0000256" key="2">
    <source>
        <dbReference type="ARBA" id="ARBA00012483"/>
    </source>
</evidence>
<dbReference type="EMBL" id="CAJZBQ010000005">
    <property type="protein sequence ID" value="CAG9311743.1"/>
    <property type="molecule type" value="Genomic_DNA"/>
</dbReference>
<comment type="catalytic activity">
    <reaction evidence="1">
        <text>S-ubiquitinyl-[E2 ubiquitin-conjugating enzyme]-L-cysteine + [acceptor protein]-L-lysine = [E2 ubiquitin-conjugating enzyme]-L-cysteine + N(6)-ubiquitinyl-[acceptor protein]-L-lysine.</text>
        <dbReference type="EC" id="2.3.2.27"/>
    </reaction>
</comment>
<reference evidence="11" key="1">
    <citation type="submission" date="2021-09" db="EMBL/GenBank/DDBJ databases">
        <authorList>
            <consortium name="AG Swart"/>
            <person name="Singh M."/>
            <person name="Singh A."/>
            <person name="Seah K."/>
            <person name="Emmerich C."/>
        </authorList>
    </citation>
    <scope>NUCLEOTIDE SEQUENCE</scope>
    <source>
        <strain evidence="11">ATCC30299</strain>
    </source>
</reference>
<dbReference type="SMART" id="SM00184">
    <property type="entry name" value="RING"/>
    <property type="match status" value="1"/>
</dbReference>
<dbReference type="AlphaFoldDB" id="A0AAU9IHS5"/>
<comment type="caution">
    <text evidence="11">The sequence shown here is derived from an EMBL/GenBank/DDBJ whole genome shotgun (WGS) entry which is preliminary data.</text>
</comment>
<evidence type="ECO:0000313" key="12">
    <source>
        <dbReference type="Proteomes" id="UP001162131"/>
    </source>
</evidence>
<dbReference type="InterPro" id="IPR001841">
    <property type="entry name" value="Znf_RING"/>
</dbReference>
<evidence type="ECO:0000256" key="6">
    <source>
        <dbReference type="ARBA" id="ARBA00022786"/>
    </source>
</evidence>
<dbReference type="PANTHER" id="PTHR22996:SF0">
    <property type="entry name" value="RE60872P-RELATED"/>
    <property type="match status" value="1"/>
</dbReference>
<evidence type="ECO:0000256" key="9">
    <source>
        <dbReference type="SAM" id="MobiDB-lite"/>
    </source>
</evidence>
<keyword evidence="7" id="KW-0862">Zinc</keyword>
<dbReference type="EC" id="2.3.2.27" evidence="2"/>
<gene>
    <name evidence="11" type="ORF">BSTOLATCC_MIC5005</name>
</gene>
<dbReference type="Proteomes" id="UP001162131">
    <property type="component" value="Unassembled WGS sequence"/>
</dbReference>
<name>A0AAU9IHS5_9CILI</name>
<dbReference type="InterPro" id="IPR045194">
    <property type="entry name" value="MGRN1/RNF157-like"/>
</dbReference>
<keyword evidence="4" id="KW-0479">Metal-binding</keyword>
<dbReference type="GO" id="GO:0061630">
    <property type="term" value="F:ubiquitin protein ligase activity"/>
    <property type="evidence" value="ECO:0007669"/>
    <property type="project" value="UniProtKB-EC"/>
</dbReference>
<evidence type="ECO:0000256" key="8">
    <source>
        <dbReference type="PROSITE-ProRule" id="PRU00175"/>
    </source>
</evidence>
<dbReference type="InterPro" id="IPR058981">
    <property type="entry name" value="MGRN1/RNF157-like_N"/>
</dbReference>
<dbReference type="GO" id="GO:0008270">
    <property type="term" value="F:zinc ion binding"/>
    <property type="evidence" value="ECO:0007669"/>
    <property type="project" value="UniProtKB-KW"/>
</dbReference>
<evidence type="ECO:0000256" key="5">
    <source>
        <dbReference type="ARBA" id="ARBA00022771"/>
    </source>
</evidence>
<dbReference type="Pfam" id="PF13920">
    <property type="entry name" value="zf-C3HC4_3"/>
    <property type="match status" value="1"/>
</dbReference>
<evidence type="ECO:0000256" key="3">
    <source>
        <dbReference type="ARBA" id="ARBA00022679"/>
    </source>
</evidence>
<evidence type="ECO:0000256" key="7">
    <source>
        <dbReference type="ARBA" id="ARBA00022833"/>
    </source>
</evidence>
<accession>A0AAU9IHS5</accession>
<dbReference type="Gene3D" id="3.30.40.10">
    <property type="entry name" value="Zinc/RING finger domain, C3HC4 (zinc finger)"/>
    <property type="match status" value="1"/>
</dbReference>
<dbReference type="PROSITE" id="PS50089">
    <property type="entry name" value="ZF_RING_2"/>
    <property type="match status" value="1"/>
</dbReference>
<evidence type="ECO:0000313" key="11">
    <source>
        <dbReference type="EMBL" id="CAG9311743.1"/>
    </source>
</evidence>